<dbReference type="RefSeq" id="XP_014155225.1">
    <property type="nucleotide sequence ID" value="XM_014299750.1"/>
</dbReference>
<evidence type="ECO:0000313" key="2">
    <source>
        <dbReference type="EMBL" id="KNC81323.1"/>
    </source>
</evidence>
<protein>
    <recommendedName>
        <fullName evidence="4">Translation machinery associated TMA7</fullName>
    </recommendedName>
</protein>
<accession>A0A0L0FZC8</accession>
<evidence type="ECO:0000256" key="1">
    <source>
        <dbReference type="SAM" id="MobiDB-lite"/>
    </source>
</evidence>
<proteinExistence type="predicted"/>
<dbReference type="Pfam" id="PF09072">
    <property type="entry name" value="TMA7"/>
    <property type="match status" value="1"/>
</dbReference>
<evidence type="ECO:0008006" key="4">
    <source>
        <dbReference type="Google" id="ProtNLM"/>
    </source>
</evidence>
<feature type="region of interest" description="Disordered" evidence="1">
    <location>
        <begin position="1"/>
        <end position="26"/>
    </location>
</feature>
<reference evidence="2 3" key="1">
    <citation type="submission" date="2011-02" db="EMBL/GenBank/DDBJ databases">
        <title>The Genome Sequence of Sphaeroforma arctica JP610.</title>
        <authorList>
            <consortium name="The Broad Institute Genome Sequencing Platform"/>
            <person name="Russ C."/>
            <person name="Cuomo C."/>
            <person name="Young S.K."/>
            <person name="Zeng Q."/>
            <person name="Gargeya S."/>
            <person name="Alvarado L."/>
            <person name="Berlin A."/>
            <person name="Chapman S.B."/>
            <person name="Chen Z."/>
            <person name="Freedman E."/>
            <person name="Gellesch M."/>
            <person name="Goldberg J."/>
            <person name="Griggs A."/>
            <person name="Gujja S."/>
            <person name="Heilman E."/>
            <person name="Heiman D."/>
            <person name="Howarth C."/>
            <person name="Mehta T."/>
            <person name="Neiman D."/>
            <person name="Pearson M."/>
            <person name="Roberts A."/>
            <person name="Saif S."/>
            <person name="Shea T."/>
            <person name="Shenoy N."/>
            <person name="Sisk P."/>
            <person name="Stolte C."/>
            <person name="Sykes S."/>
            <person name="White J."/>
            <person name="Yandava C."/>
            <person name="Burger G."/>
            <person name="Gray M.W."/>
            <person name="Holland P.W.H."/>
            <person name="King N."/>
            <person name="Lang F.B.F."/>
            <person name="Roger A.J."/>
            <person name="Ruiz-Trillo I."/>
            <person name="Haas B."/>
            <person name="Nusbaum C."/>
            <person name="Birren B."/>
        </authorList>
    </citation>
    <scope>NUCLEOTIDE SEQUENCE [LARGE SCALE GENOMIC DNA]</scope>
    <source>
        <strain evidence="2 3">JP610</strain>
    </source>
</reference>
<dbReference type="InterPro" id="IPR015157">
    <property type="entry name" value="TMA7"/>
</dbReference>
<organism evidence="2 3">
    <name type="scientific">Sphaeroforma arctica JP610</name>
    <dbReference type="NCBI Taxonomy" id="667725"/>
    <lineage>
        <taxon>Eukaryota</taxon>
        <taxon>Ichthyosporea</taxon>
        <taxon>Ichthyophonida</taxon>
        <taxon>Sphaeroforma</taxon>
    </lineage>
</organism>
<dbReference type="GeneID" id="25906846"/>
<dbReference type="EMBL" id="KQ242045">
    <property type="protein sequence ID" value="KNC81323.1"/>
    <property type="molecule type" value="Genomic_DNA"/>
</dbReference>
<gene>
    <name evidence="2" type="ORF">SARC_06342</name>
</gene>
<name>A0A0L0FZC8_9EUKA</name>
<sequence length="53" mass="5687">MSGREGGKKKPLKAKKKSGGDLDDVDLEFKAKQKAAKAAEAEARKKMLGGKKK</sequence>
<evidence type="ECO:0000313" key="3">
    <source>
        <dbReference type="Proteomes" id="UP000054560"/>
    </source>
</evidence>
<dbReference type="AlphaFoldDB" id="A0A0L0FZC8"/>
<keyword evidence="3" id="KW-1185">Reference proteome</keyword>
<dbReference type="Proteomes" id="UP000054560">
    <property type="component" value="Unassembled WGS sequence"/>
</dbReference>